<dbReference type="Proteomes" id="UP000198964">
    <property type="component" value="Unassembled WGS sequence"/>
</dbReference>
<dbReference type="SUPFAM" id="SSF51604">
    <property type="entry name" value="Enolase C-terminal domain-like"/>
    <property type="match status" value="1"/>
</dbReference>
<evidence type="ECO:0000256" key="1">
    <source>
        <dbReference type="ARBA" id="ARBA00008031"/>
    </source>
</evidence>
<evidence type="ECO:0000313" key="4">
    <source>
        <dbReference type="Proteomes" id="UP000198964"/>
    </source>
</evidence>
<keyword evidence="4" id="KW-1185">Reference proteome</keyword>
<proteinExistence type="inferred from homology"/>
<comment type="similarity">
    <text evidence="1">Belongs to the mandelate racemase/muconate lactonizing enzyme family.</text>
</comment>
<accession>A0A1I2JR88</accession>
<dbReference type="PANTHER" id="PTHR48080:SF3">
    <property type="entry name" value="ENOLASE SUPERFAMILY MEMBER DDB_G0284701"/>
    <property type="match status" value="1"/>
</dbReference>
<dbReference type="InterPro" id="IPR036849">
    <property type="entry name" value="Enolase-like_C_sf"/>
</dbReference>
<reference evidence="3 4" key="1">
    <citation type="submission" date="2016-10" db="EMBL/GenBank/DDBJ databases">
        <authorList>
            <person name="de Groot N.N."/>
        </authorList>
    </citation>
    <scope>NUCLEOTIDE SEQUENCE [LARGE SCALE GENOMIC DNA]</scope>
    <source>
        <strain evidence="3 4">CGMCC 1.9156</strain>
    </source>
</reference>
<evidence type="ECO:0000256" key="2">
    <source>
        <dbReference type="ARBA" id="ARBA00022723"/>
    </source>
</evidence>
<dbReference type="InterPro" id="IPR034593">
    <property type="entry name" value="DgoD-like"/>
</dbReference>
<dbReference type="EMBL" id="FONW01000009">
    <property type="protein sequence ID" value="SFF56430.1"/>
    <property type="molecule type" value="Genomic_DNA"/>
</dbReference>
<keyword evidence="2" id="KW-0479">Metal-binding</keyword>
<evidence type="ECO:0000313" key="3">
    <source>
        <dbReference type="EMBL" id="SFF56430.1"/>
    </source>
</evidence>
<dbReference type="InterPro" id="IPR029017">
    <property type="entry name" value="Enolase-like_N"/>
</dbReference>
<gene>
    <name evidence="3" type="ORF">SAMN05216283_109113</name>
</gene>
<protein>
    <submittedName>
        <fullName evidence="3">L-alanine-DL-glutamate epimerase</fullName>
    </submittedName>
</protein>
<dbReference type="PANTHER" id="PTHR48080">
    <property type="entry name" value="D-GALACTONATE DEHYDRATASE-RELATED"/>
    <property type="match status" value="1"/>
</dbReference>
<dbReference type="SUPFAM" id="SSF54826">
    <property type="entry name" value="Enolase N-terminal domain-like"/>
    <property type="match status" value="1"/>
</dbReference>
<organism evidence="3 4">
    <name type="scientific">Sunxiuqinia elliptica</name>
    <dbReference type="NCBI Taxonomy" id="655355"/>
    <lineage>
        <taxon>Bacteria</taxon>
        <taxon>Pseudomonadati</taxon>
        <taxon>Bacteroidota</taxon>
        <taxon>Bacteroidia</taxon>
        <taxon>Marinilabiliales</taxon>
        <taxon>Prolixibacteraceae</taxon>
        <taxon>Sunxiuqinia</taxon>
    </lineage>
</organism>
<dbReference type="STRING" id="655355.SAMN05216283_109113"/>
<dbReference type="AlphaFoldDB" id="A0A1I2JR88"/>
<dbReference type="GO" id="GO:0046872">
    <property type="term" value="F:metal ion binding"/>
    <property type="evidence" value="ECO:0007669"/>
    <property type="project" value="UniProtKB-KW"/>
</dbReference>
<sequence>MFYLLSMSGVLTSACGAQNSRKIRISNTESLVEKEPLIEPFGFKGGYLSELWQIAVRLRGSGGNQVIGLGTQSVLWSDKSVFLAHSEDEGNALMYAITQQALKIIKGQSFSDPVTLLEDILDEVYAFGKKLTKNPNLRKTFILNALVAVDNALWLLYAKENGLSSFDQMIPEEYRSTFSERHKNVAAIPLVAYGTSAEQLRQTVTDGHFFMKIKLGQPGTQQEMLQKDMERLGSIHEVLKDVRTPHTYNGKLPYYFDANGRYESKETFLRFLEHAQKIGAFDQITIVEEPFPEELQIDVSDIPVRLAADESAHTDVDTITRIKMGYRAIALKPIAKTLSMTMKIAKAATEQNIPCFCADLTVNPILVEWNKNIAARLKTFPGLNGLGLLESNGAQNYKNWKTMKSYLPISNQRLGDVRDGLFSTGPDFYESSGGIFKLPTHYNDLFGKI</sequence>
<name>A0A1I2JR88_9BACT</name>
<dbReference type="Gene3D" id="3.30.390.10">
    <property type="entry name" value="Enolase-like, N-terminal domain"/>
    <property type="match status" value="1"/>
</dbReference>
<dbReference type="Gene3D" id="3.20.20.120">
    <property type="entry name" value="Enolase-like C-terminal domain"/>
    <property type="match status" value="1"/>
</dbReference>